<sequence>MSSLKIHWFLPTTGDGRTLVGGGHSVPKGVGLPTGAPGTAGQFREPDIDYLAQVARTAEHLDYDGVLTPTGTWCEDAWLTTAALVRETERLKFLVAFRPGVISPTLAAQMAATFQRMSRGRLLLNVVTGGEPTEQARFGDHSSPAERYARTDEFLSVVRGAWRGGFDFHGEHYDVTDARTREAPDPLPRIYFGGSSAPAGPVAARHADVYLTWGEPPAQVAEKLDWIRGLAKQEGREVRFGIRLHVLTRDTTEAAWAQAQSLLDDLDPADVAQAQAALAASESVGQQRMRALHESRRDVTDAHDLEIHPGLWAGVGLVRGGAGTALVGSHTEVADLVEEYAALGIDEFILSGYPHVEEAYWFAEGVKPILRHRGLLA</sequence>
<evidence type="ECO:0000256" key="1">
    <source>
        <dbReference type="ARBA" id="ARBA00022630"/>
    </source>
</evidence>
<dbReference type="InterPro" id="IPR036661">
    <property type="entry name" value="Luciferase-like_sf"/>
</dbReference>
<dbReference type="EMBL" id="CP045737">
    <property type="protein sequence ID" value="QGG40409.1"/>
    <property type="molecule type" value="Genomic_DNA"/>
</dbReference>
<dbReference type="RefSeq" id="WP_153651680.1">
    <property type="nucleotide sequence ID" value="NZ_CP045737.1"/>
</dbReference>
<keyword evidence="4" id="KW-0503">Monooxygenase</keyword>
<dbReference type="PANTHER" id="PTHR42847">
    <property type="entry name" value="ALKANESULFONATE MONOOXYGENASE"/>
    <property type="match status" value="1"/>
</dbReference>
<protein>
    <submittedName>
        <fullName evidence="6">LLM class flavin-dependent oxidoreductase</fullName>
    </submittedName>
</protein>
<evidence type="ECO:0000256" key="3">
    <source>
        <dbReference type="ARBA" id="ARBA00023002"/>
    </source>
</evidence>
<gene>
    <name evidence="6" type="ORF">GEV26_02950</name>
</gene>
<dbReference type="GO" id="GO:0008726">
    <property type="term" value="F:alkanesulfonate monooxygenase activity"/>
    <property type="evidence" value="ECO:0007669"/>
    <property type="project" value="TreeGrafter"/>
</dbReference>
<keyword evidence="3" id="KW-0560">Oxidoreductase</keyword>
<evidence type="ECO:0000313" key="7">
    <source>
        <dbReference type="Proteomes" id="UP000392064"/>
    </source>
</evidence>
<feature type="domain" description="Luciferase-like" evidence="5">
    <location>
        <begin position="36"/>
        <end position="347"/>
    </location>
</feature>
<keyword evidence="7" id="KW-1185">Reference proteome</keyword>
<dbReference type="CDD" id="cd01094">
    <property type="entry name" value="Alkanesulfonate_monoxygenase"/>
    <property type="match status" value="1"/>
</dbReference>
<evidence type="ECO:0000313" key="6">
    <source>
        <dbReference type="EMBL" id="QGG40409.1"/>
    </source>
</evidence>
<dbReference type="PANTHER" id="PTHR42847:SF4">
    <property type="entry name" value="ALKANESULFONATE MONOOXYGENASE-RELATED"/>
    <property type="match status" value="1"/>
</dbReference>
<dbReference type="KEGG" id="aef:GEV26_02950"/>
<dbReference type="Proteomes" id="UP000392064">
    <property type="component" value="Chromosome"/>
</dbReference>
<keyword evidence="2" id="KW-0288">FMN</keyword>
<accession>A0A5Q2MFC5</accession>
<name>A0A5Q2MFC5_9ACTN</name>
<keyword evidence="1" id="KW-0285">Flavoprotein</keyword>
<organism evidence="6 7">
    <name type="scientific">Aeromicrobium yanjiei</name>
    <dbReference type="NCBI Taxonomy" id="2662028"/>
    <lineage>
        <taxon>Bacteria</taxon>
        <taxon>Bacillati</taxon>
        <taxon>Actinomycetota</taxon>
        <taxon>Actinomycetes</taxon>
        <taxon>Propionibacteriales</taxon>
        <taxon>Nocardioidaceae</taxon>
        <taxon>Aeromicrobium</taxon>
    </lineage>
</organism>
<evidence type="ECO:0000259" key="5">
    <source>
        <dbReference type="Pfam" id="PF00296"/>
    </source>
</evidence>
<reference evidence="6 7" key="1">
    <citation type="submission" date="2019-11" db="EMBL/GenBank/DDBJ databases">
        <authorList>
            <person name="Li J."/>
        </authorList>
    </citation>
    <scope>NUCLEOTIDE SEQUENCE [LARGE SCALE GENOMIC DNA]</scope>
    <source>
        <strain evidence="6 7">MF47</strain>
    </source>
</reference>
<dbReference type="InterPro" id="IPR011251">
    <property type="entry name" value="Luciferase-like_dom"/>
</dbReference>
<dbReference type="SUPFAM" id="SSF51679">
    <property type="entry name" value="Bacterial luciferase-like"/>
    <property type="match status" value="1"/>
</dbReference>
<evidence type="ECO:0000256" key="2">
    <source>
        <dbReference type="ARBA" id="ARBA00022643"/>
    </source>
</evidence>
<dbReference type="AlphaFoldDB" id="A0A5Q2MFC5"/>
<dbReference type="Pfam" id="PF00296">
    <property type="entry name" value="Bac_luciferase"/>
    <property type="match status" value="1"/>
</dbReference>
<dbReference type="InterPro" id="IPR050172">
    <property type="entry name" value="SsuD_RutA_monooxygenase"/>
</dbReference>
<proteinExistence type="predicted"/>
<dbReference type="Gene3D" id="3.20.20.30">
    <property type="entry name" value="Luciferase-like domain"/>
    <property type="match status" value="1"/>
</dbReference>
<dbReference type="GO" id="GO:0046306">
    <property type="term" value="P:alkanesulfonate catabolic process"/>
    <property type="evidence" value="ECO:0007669"/>
    <property type="project" value="TreeGrafter"/>
</dbReference>
<evidence type="ECO:0000256" key="4">
    <source>
        <dbReference type="ARBA" id="ARBA00023033"/>
    </source>
</evidence>